<keyword evidence="2 4" id="KW-0863">Zinc-finger</keyword>
<dbReference type="PROSITE" id="PS01358">
    <property type="entry name" value="ZF_RANBP2_1"/>
    <property type="match status" value="2"/>
</dbReference>
<keyword evidence="1" id="KW-0479">Metal-binding</keyword>
<feature type="compositionally biased region" description="Acidic residues" evidence="5">
    <location>
        <begin position="619"/>
        <end position="628"/>
    </location>
</feature>
<feature type="region of interest" description="Disordered" evidence="5">
    <location>
        <begin position="486"/>
        <end position="902"/>
    </location>
</feature>
<feature type="domain" description="RanBP2-type" evidence="6">
    <location>
        <begin position="405"/>
        <end position="434"/>
    </location>
</feature>
<sequence length="902" mass="102159">MAVALSSLLLRRNFSPRNTNILLRIPSLIRKSRIPCFSHGRSIEFFSTSRSSQLQTETEIPEAPDPKMNLSARMSFVFDQIEAIEKERSGKDEALQRIRAWRETKKKKNDEEGASRLAVPAATDSNSSSNLISETEAVVKKEENLFKKEVEMVHPWPEWIELMERLVQQNYFDHRRKDEDGLLQGLSIDASDFAEEGFDFTRDWTTVRSACLNFGRDRFDILRSLSRKDIQILVGHGCPSTDTKVVFSGKLLRKHTHLDEGDVCSSCSLRSSCEKAYLLARKEDEARTLDVMRILLTFGFDPVKGTVENKSLLKMKSVKTVVRKLLHEVVKLGAVPIDPNLPPPVIKKPPPKVKQPPTPPKKRVGRDDIEMKKGDWLCPKCDFMNFAKNTVCLQCDAKRPKRQLLPGEWECPDCNFLNYRRNMACFHCDHKRPPDEFTDNQMQARPTGQKRGLERVDRMPGTSGDWNFDFDDNESDGADVAAFEFADPPKMSEDSSYGRVQGGNLSEFEDDSFKTGRIPKAHERDRYSDSPPRKVARGFDDFDDEEDDDVDSYELDTPDNNSTGESYSKDFSEVEGHSESEGFEGRNRSYARPGNNLSRYGKPASPMRGRATFSNTEDTAQDFDSEEEPSVHPNWKSSHVMDSRQINRGRGGNGPNRGITFGSDDELGLDSDSDDNADHSFKSNSSKRNKWDLRRTGSYGSEDSDADLHASENKKVGNKSVPNRRGSRGYDNFDSAGDTRFRSNTNRRESRVYDDFDSAGDTRFRSNTNRRESRGYDNFDSGGNTRFRSNTNRRGSRGYDDFDSAGDTRFRSNTNRTGNANLGSSFRGSYGNDRKSHDIYGGQRVKDRGSNLRNFGRPATNHGSSSRGSYGNDRRSQGDYGGQRVKDRGSNLRNFGGPAKRW</sequence>
<dbReference type="FunFam" id="4.10.1060.10:FF:000014">
    <property type="entry name" value="Putative zinc finger, RanBP2-type"/>
    <property type="match status" value="1"/>
</dbReference>
<reference evidence="7" key="1">
    <citation type="journal article" date="2023" name="Plant J.">
        <title>The genome of the king protea, Protea cynaroides.</title>
        <authorList>
            <person name="Chang J."/>
            <person name="Duong T.A."/>
            <person name="Schoeman C."/>
            <person name="Ma X."/>
            <person name="Roodt D."/>
            <person name="Barker N."/>
            <person name="Li Z."/>
            <person name="Van de Peer Y."/>
            <person name="Mizrachi E."/>
        </authorList>
    </citation>
    <scope>NUCLEOTIDE SEQUENCE</scope>
    <source>
        <tissue evidence="7">Young leaves</tissue>
    </source>
</reference>
<dbReference type="InterPro" id="IPR036443">
    <property type="entry name" value="Znf_RanBP2_sf"/>
</dbReference>
<dbReference type="GO" id="GO:0008270">
    <property type="term" value="F:zinc ion binding"/>
    <property type="evidence" value="ECO:0007669"/>
    <property type="project" value="UniProtKB-KW"/>
</dbReference>
<feature type="compositionally biased region" description="Acidic residues" evidence="5">
    <location>
        <begin position="663"/>
        <end position="675"/>
    </location>
</feature>
<dbReference type="PANTHER" id="PTHR23111">
    <property type="entry name" value="ZINC FINGER PROTEIN"/>
    <property type="match status" value="1"/>
</dbReference>
<gene>
    <name evidence="7" type="ORF">NE237_015374</name>
</gene>
<dbReference type="PROSITE" id="PS50199">
    <property type="entry name" value="ZF_RANBP2_2"/>
    <property type="match status" value="2"/>
</dbReference>
<evidence type="ECO:0000256" key="4">
    <source>
        <dbReference type="PROSITE-ProRule" id="PRU00322"/>
    </source>
</evidence>
<organism evidence="7 8">
    <name type="scientific">Protea cynaroides</name>
    <dbReference type="NCBI Taxonomy" id="273540"/>
    <lineage>
        <taxon>Eukaryota</taxon>
        <taxon>Viridiplantae</taxon>
        <taxon>Streptophyta</taxon>
        <taxon>Embryophyta</taxon>
        <taxon>Tracheophyta</taxon>
        <taxon>Spermatophyta</taxon>
        <taxon>Magnoliopsida</taxon>
        <taxon>Proteales</taxon>
        <taxon>Proteaceae</taxon>
        <taxon>Protea</taxon>
    </lineage>
</organism>
<dbReference type="OrthoDB" id="448399at2759"/>
<feature type="compositionally biased region" description="Basic and acidic residues" evidence="5">
    <location>
        <begin position="832"/>
        <end position="850"/>
    </location>
</feature>
<dbReference type="InterPro" id="IPR001876">
    <property type="entry name" value="Znf_RanBP2"/>
</dbReference>
<dbReference type="AlphaFoldDB" id="A0A9Q0KDP1"/>
<dbReference type="SUPFAM" id="SSF90209">
    <property type="entry name" value="Ran binding protein zinc finger-like"/>
    <property type="match status" value="1"/>
</dbReference>
<dbReference type="PANTHER" id="PTHR23111:SF29">
    <property type="entry name" value="OS07G0404300 PROTEIN"/>
    <property type="match status" value="1"/>
</dbReference>
<feature type="compositionally biased region" description="Basic and acidic residues" evidence="5">
    <location>
        <begin position="706"/>
        <end position="715"/>
    </location>
</feature>
<protein>
    <recommendedName>
        <fullName evidence="6">RanBP2-type domain-containing protein</fullName>
    </recommendedName>
</protein>
<name>A0A9Q0KDP1_9MAGN</name>
<dbReference type="SMART" id="SM00547">
    <property type="entry name" value="ZnF_RBZ"/>
    <property type="match status" value="2"/>
</dbReference>
<keyword evidence="3" id="KW-0862">Zinc</keyword>
<evidence type="ECO:0000259" key="6">
    <source>
        <dbReference type="PROSITE" id="PS50199"/>
    </source>
</evidence>
<proteinExistence type="predicted"/>
<dbReference type="Pfam" id="PF00641">
    <property type="entry name" value="Zn_ribbon_RanBP"/>
    <property type="match status" value="2"/>
</dbReference>
<feature type="compositionally biased region" description="Basic and acidic residues" evidence="5">
    <location>
        <begin position="737"/>
        <end position="777"/>
    </location>
</feature>
<dbReference type="GO" id="GO:0005737">
    <property type="term" value="C:cytoplasm"/>
    <property type="evidence" value="ECO:0007669"/>
    <property type="project" value="TreeGrafter"/>
</dbReference>
<accession>A0A9Q0KDP1</accession>
<feature type="compositionally biased region" description="Basic and acidic residues" evidence="5">
    <location>
        <begin position="567"/>
        <end position="587"/>
    </location>
</feature>
<feature type="region of interest" description="Disordered" evidence="5">
    <location>
        <begin position="434"/>
        <end position="471"/>
    </location>
</feature>
<dbReference type="Proteomes" id="UP001141806">
    <property type="component" value="Unassembled WGS sequence"/>
</dbReference>
<dbReference type="GO" id="GO:0003729">
    <property type="term" value="F:mRNA binding"/>
    <property type="evidence" value="ECO:0007669"/>
    <property type="project" value="TreeGrafter"/>
</dbReference>
<feature type="compositionally biased region" description="Acidic residues" evidence="5">
    <location>
        <begin position="541"/>
        <end position="557"/>
    </location>
</feature>
<feature type="domain" description="RanBP2-type" evidence="6">
    <location>
        <begin position="372"/>
        <end position="401"/>
    </location>
</feature>
<feature type="region of interest" description="Disordered" evidence="5">
    <location>
        <begin position="104"/>
        <end position="130"/>
    </location>
</feature>
<feature type="compositionally biased region" description="Pro residues" evidence="5">
    <location>
        <begin position="343"/>
        <end position="359"/>
    </location>
</feature>
<evidence type="ECO:0000256" key="1">
    <source>
        <dbReference type="ARBA" id="ARBA00022723"/>
    </source>
</evidence>
<feature type="compositionally biased region" description="Basic and acidic residues" evidence="5">
    <location>
        <begin position="104"/>
        <end position="114"/>
    </location>
</feature>
<evidence type="ECO:0000256" key="2">
    <source>
        <dbReference type="ARBA" id="ARBA00022771"/>
    </source>
</evidence>
<evidence type="ECO:0000313" key="8">
    <source>
        <dbReference type="Proteomes" id="UP001141806"/>
    </source>
</evidence>
<comment type="caution">
    <text evidence="7">The sequence shown here is derived from an EMBL/GenBank/DDBJ whole genome shotgun (WGS) entry which is preliminary data.</text>
</comment>
<dbReference type="Gene3D" id="4.10.1060.10">
    <property type="entry name" value="Zinc finger, RanBP2-type"/>
    <property type="match status" value="2"/>
</dbReference>
<feature type="region of interest" description="Disordered" evidence="5">
    <location>
        <begin position="343"/>
        <end position="366"/>
    </location>
</feature>
<keyword evidence="8" id="KW-1185">Reference proteome</keyword>
<evidence type="ECO:0000256" key="3">
    <source>
        <dbReference type="ARBA" id="ARBA00022833"/>
    </source>
</evidence>
<evidence type="ECO:0000256" key="5">
    <source>
        <dbReference type="SAM" id="MobiDB-lite"/>
    </source>
</evidence>
<feature type="compositionally biased region" description="Basic and acidic residues" evidence="5">
    <location>
        <begin position="520"/>
        <end position="540"/>
    </location>
</feature>
<feature type="compositionally biased region" description="Polar residues" evidence="5">
    <location>
        <begin position="811"/>
        <end position="827"/>
    </location>
</feature>
<feature type="compositionally biased region" description="Polar residues" evidence="5">
    <location>
        <begin position="781"/>
        <end position="793"/>
    </location>
</feature>
<dbReference type="EMBL" id="JAMYWD010000006">
    <property type="protein sequence ID" value="KAJ4968673.1"/>
    <property type="molecule type" value="Genomic_DNA"/>
</dbReference>
<evidence type="ECO:0000313" key="7">
    <source>
        <dbReference type="EMBL" id="KAJ4968673.1"/>
    </source>
</evidence>